<dbReference type="Pfam" id="PF00308">
    <property type="entry name" value="Bac_DnaA"/>
    <property type="match status" value="1"/>
</dbReference>
<name>A0A2X2M724_STAAU</name>
<evidence type="ECO:0000313" key="3">
    <source>
        <dbReference type="EMBL" id="SPZ97610.1"/>
    </source>
</evidence>
<dbReference type="AlphaFoldDB" id="A0A2X2M724"/>
<dbReference type="PANTHER" id="PTHR30050">
    <property type="entry name" value="CHROMOSOMAL REPLICATION INITIATOR PROTEIN DNAA"/>
    <property type="match status" value="1"/>
</dbReference>
<dbReference type="CDD" id="cd00009">
    <property type="entry name" value="AAA"/>
    <property type="match status" value="1"/>
</dbReference>
<evidence type="ECO:0000313" key="4">
    <source>
        <dbReference type="Proteomes" id="UP000249913"/>
    </source>
</evidence>
<organism evidence="3 4">
    <name type="scientific">Staphylococcus aureus</name>
    <dbReference type="NCBI Taxonomy" id="1280"/>
    <lineage>
        <taxon>Bacteria</taxon>
        <taxon>Bacillati</taxon>
        <taxon>Bacillota</taxon>
        <taxon>Bacilli</taxon>
        <taxon>Bacillales</taxon>
        <taxon>Staphylococcaceae</taxon>
        <taxon>Staphylococcus</taxon>
    </lineage>
</organism>
<sequence>MHAIGHHVLDNNPDAKVIYTSSEKFTNEFIKSIRDNEGEAFRERYRNIDVLLIDDIQFIQNKVQTQEEFFYTFNELHQNNKQIVISSDRPPKEIAQLEDRLRSRFEWGLIVDITPPDYETRMAILQKKLKKKN</sequence>
<evidence type="ECO:0000259" key="2">
    <source>
        <dbReference type="Pfam" id="PF00308"/>
    </source>
</evidence>
<comment type="similarity">
    <text evidence="1">Belongs to the DnaA family.</text>
</comment>
<dbReference type="SUPFAM" id="SSF52540">
    <property type="entry name" value="P-loop containing nucleoside triphosphate hydrolases"/>
    <property type="match status" value="1"/>
</dbReference>
<dbReference type="InterPro" id="IPR013317">
    <property type="entry name" value="DnaA_dom"/>
</dbReference>
<dbReference type="GO" id="GO:0005886">
    <property type="term" value="C:plasma membrane"/>
    <property type="evidence" value="ECO:0007669"/>
    <property type="project" value="TreeGrafter"/>
</dbReference>
<evidence type="ECO:0000256" key="1">
    <source>
        <dbReference type="RuleBase" id="RU004227"/>
    </source>
</evidence>
<dbReference type="EMBL" id="UAUX01000005">
    <property type="protein sequence ID" value="SPZ97610.1"/>
    <property type="molecule type" value="Genomic_DNA"/>
</dbReference>
<protein>
    <submittedName>
        <fullName evidence="3">Chromosomal replication initiator protein DnaA</fullName>
    </submittedName>
</protein>
<proteinExistence type="inferred from homology"/>
<dbReference type="InterPro" id="IPR027417">
    <property type="entry name" value="P-loop_NTPase"/>
</dbReference>
<keyword evidence="1" id="KW-0235">DNA replication</keyword>
<accession>A0A2X2M724</accession>
<dbReference type="GO" id="GO:0003688">
    <property type="term" value="F:DNA replication origin binding"/>
    <property type="evidence" value="ECO:0007669"/>
    <property type="project" value="TreeGrafter"/>
</dbReference>
<gene>
    <name evidence="3" type="primary">dnaA_2</name>
    <name evidence="3" type="ORF">NCTC7878_00994</name>
</gene>
<reference evidence="3 4" key="1">
    <citation type="submission" date="2018-06" db="EMBL/GenBank/DDBJ databases">
        <authorList>
            <consortium name="Pathogen Informatics"/>
            <person name="Doyle S."/>
        </authorList>
    </citation>
    <scope>NUCLEOTIDE SEQUENCE [LARGE SCALE GENOMIC DNA]</scope>
    <source>
        <strain evidence="3 4">NCTC7878</strain>
    </source>
</reference>
<dbReference type="InterPro" id="IPR020591">
    <property type="entry name" value="Chromosome_initiator_DnaA-like"/>
</dbReference>
<dbReference type="PRINTS" id="PR00051">
    <property type="entry name" value="DNAA"/>
</dbReference>
<dbReference type="Proteomes" id="UP000249913">
    <property type="component" value="Unassembled WGS sequence"/>
</dbReference>
<dbReference type="GO" id="GO:0006270">
    <property type="term" value="P:DNA replication initiation"/>
    <property type="evidence" value="ECO:0007669"/>
    <property type="project" value="TreeGrafter"/>
</dbReference>
<feature type="domain" description="Chromosomal replication initiator protein DnaA ATPAse" evidence="2">
    <location>
        <begin position="1"/>
        <end position="112"/>
    </location>
</feature>
<dbReference type="Gene3D" id="3.40.50.300">
    <property type="entry name" value="P-loop containing nucleotide triphosphate hydrolases"/>
    <property type="match status" value="1"/>
</dbReference>
<dbReference type="PANTHER" id="PTHR30050:SF2">
    <property type="entry name" value="CHROMOSOMAL REPLICATION INITIATOR PROTEIN DNAA"/>
    <property type="match status" value="1"/>
</dbReference>